<dbReference type="Gene3D" id="3.20.20.80">
    <property type="entry name" value="Glycosidases"/>
    <property type="match status" value="1"/>
</dbReference>
<dbReference type="PRINTS" id="PR00131">
    <property type="entry name" value="GLHYDRLASE1"/>
</dbReference>
<name>A0A6P9AB29_THRPL</name>
<dbReference type="GeneID" id="117653635"/>
<feature type="signal peptide" evidence="5">
    <location>
        <begin position="1"/>
        <end position="18"/>
    </location>
</feature>
<dbReference type="InParanoid" id="A0A6P9AB29"/>
<dbReference type="RefSeq" id="XP_034255332.1">
    <property type="nucleotide sequence ID" value="XM_034399441.1"/>
</dbReference>
<evidence type="ECO:0000256" key="4">
    <source>
        <dbReference type="RuleBase" id="RU003690"/>
    </source>
</evidence>
<dbReference type="Proteomes" id="UP000515158">
    <property type="component" value="Unplaced"/>
</dbReference>
<keyword evidence="3" id="KW-0326">Glycosidase</keyword>
<accession>A0A6P9AB29</accession>
<dbReference type="PANTHER" id="PTHR10353:SF36">
    <property type="entry name" value="LP05116P"/>
    <property type="match status" value="1"/>
</dbReference>
<gene>
    <name evidence="7" type="primary">LOC117653635</name>
</gene>
<organism evidence="7">
    <name type="scientific">Thrips palmi</name>
    <name type="common">Melon thrips</name>
    <dbReference type="NCBI Taxonomy" id="161013"/>
    <lineage>
        <taxon>Eukaryota</taxon>
        <taxon>Metazoa</taxon>
        <taxon>Ecdysozoa</taxon>
        <taxon>Arthropoda</taxon>
        <taxon>Hexapoda</taxon>
        <taxon>Insecta</taxon>
        <taxon>Pterygota</taxon>
        <taxon>Neoptera</taxon>
        <taxon>Paraneoptera</taxon>
        <taxon>Thysanoptera</taxon>
        <taxon>Terebrantia</taxon>
        <taxon>Thripoidea</taxon>
        <taxon>Thripidae</taxon>
        <taxon>Thrips</taxon>
    </lineage>
</organism>
<dbReference type="GO" id="GO:0008422">
    <property type="term" value="F:beta-glucosidase activity"/>
    <property type="evidence" value="ECO:0007669"/>
    <property type="project" value="TreeGrafter"/>
</dbReference>
<dbReference type="InterPro" id="IPR017853">
    <property type="entry name" value="GH"/>
</dbReference>
<dbReference type="AlphaFoldDB" id="A0A6P9AB29"/>
<keyword evidence="5" id="KW-0732">Signal</keyword>
<comment type="similarity">
    <text evidence="1 4">Belongs to the glycosyl hydrolase 1 family.</text>
</comment>
<evidence type="ECO:0000313" key="6">
    <source>
        <dbReference type="Proteomes" id="UP000515158"/>
    </source>
</evidence>
<evidence type="ECO:0000256" key="2">
    <source>
        <dbReference type="ARBA" id="ARBA00022801"/>
    </source>
</evidence>
<dbReference type="SUPFAM" id="SSF51445">
    <property type="entry name" value="(Trans)glycosidases"/>
    <property type="match status" value="1"/>
</dbReference>
<dbReference type="Pfam" id="PF00232">
    <property type="entry name" value="Glyco_hydro_1"/>
    <property type="match status" value="1"/>
</dbReference>
<dbReference type="InterPro" id="IPR001360">
    <property type="entry name" value="Glyco_hydro_1"/>
</dbReference>
<evidence type="ECO:0000256" key="1">
    <source>
        <dbReference type="ARBA" id="ARBA00010838"/>
    </source>
</evidence>
<evidence type="ECO:0000256" key="3">
    <source>
        <dbReference type="ARBA" id="ARBA00023295"/>
    </source>
</evidence>
<dbReference type="KEGG" id="tpal:117653635"/>
<dbReference type="PANTHER" id="PTHR10353">
    <property type="entry name" value="GLYCOSYL HYDROLASE"/>
    <property type="match status" value="1"/>
</dbReference>
<keyword evidence="6" id="KW-1185">Reference proteome</keyword>
<evidence type="ECO:0000256" key="5">
    <source>
        <dbReference type="SAM" id="SignalP"/>
    </source>
</evidence>
<sequence length="504" mass="56148">MRLTVLLCVFAACGLSRASRLPRASGDDAKYTLPEGFLLGAATSAYQIEGAWNEDGKGLNVFDVAYHTANMTVNGDVACDFYHRYKEDIAIAKEIGFNVFRMSISWTRIFPKARNTEINELGVQFYHKVIDTLLANNIQPFVTLFHFDTPQAVQDEDNGWLGDTVSDLFADYAEFVFQTYGNKVKYWQTVNEPSFYCDYLGSGFLGPAFAVTIEEKNKCLKNMLFSHAKAHKIYETKYKSSQKGMIGFSAGPIFARAKDPSSSDDIEAAVKMNELSGIGLTVDPFVFGDFSERVKASRGISFTDEEKELVKGRVDFLAINMYGGRSVNASDVSADARLAGNAPDGFGDHNSAWVLREMPKWVKARYDNVKQLPIFISENGLQTQDDSPLNDWDTRAVYCSAFLREMAAGINEDGTRVFGYTLWSLMDTFEFHGFAHWGVVHVDYAGGSLKRTKKASWTFFHRVMKTRLVPLVEAGSTPFPSSSAGFQGSIVLSAIAFLLATWFQ</sequence>
<dbReference type="GO" id="GO:0005975">
    <property type="term" value="P:carbohydrate metabolic process"/>
    <property type="evidence" value="ECO:0007669"/>
    <property type="project" value="InterPro"/>
</dbReference>
<keyword evidence="2" id="KW-0378">Hydrolase</keyword>
<evidence type="ECO:0000313" key="7">
    <source>
        <dbReference type="RefSeq" id="XP_034255332.1"/>
    </source>
</evidence>
<protein>
    <submittedName>
        <fullName evidence="7">Lactase-phlorizin hydrolase-like</fullName>
    </submittedName>
</protein>
<dbReference type="OrthoDB" id="7696649at2759"/>
<proteinExistence type="inferred from homology"/>
<feature type="chain" id="PRO_5028475371" evidence="5">
    <location>
        <begin position="19"/>
        <end position="504"/>
    </location>
</feature>
<reference evidence="7" key="1">
    <citation type="submission" date="2025-08" db="UniProtKB">
        <authorList>
            <consortium name="RefSeq"/>
        </authorList>
    </citation>
    <scope>IDENTIFICATION</scope>
    <source>
        <tissue evidence="7">Total insect</tissue>
    </source>
</reference>